<evidence type="ECO:0000256" key="1">
    <source>
        <dbReference type="SAM" id="Phobius"/>
    </source>
</evidence>
<keyword evidence="1" id="KW-0472">Membrane</keyword>
<dbReference type="EMBL" id="QBKI01000008">
    <property type="protein sequence ID" value="PTX15236.1"/>
    <property type="molecule type" value="Genomic_DNA"/>
</dbReference>
<dbReference type="AlphaFoldDB" id="A0A2T5YET9"/>
<proteinExistence type="predicted"/>
<reference evidence="2 3" key="1">
    <citation type="submission" date="2018-04" db="EMBL/GenBank/DDBJ databases">
        <title>Genomic Encyclopedia of Archaeal and Bacterial Type Strains, Phase II (KMG-II): from individual species to whole genera.</title>
        <authorList>
            <person name="Goeker M."/>
        </authorList>
    </citation>
    <scope>NUCLEOTIDE SEQUENCE [LARGE SCALE GENOMIC DNA]</scope>
    <source>
        <strain evidence="2 3">DSM 100162</strain>
    </source>
</reference>
<evidence type="ECO:0000313" key="3">
    <source>
        <dbReference type="Proteomes" id="UP000244225"/>
    </source>
</evidence>
<evidence type="ECO:0000313" key="2">
    <source>
        <dbReference type="EMBL" id="PTX15236.1"/>
    </source>
</evidence>
<feature type="transmembrane region" description="Helical" evidence="1">
    <location>
        <begin position="12"/>
        <end position="28"/>
    </location>
</feature>
<feature type="transmembrane region" description="Helical" evidence="1">
    <location>
        <begin position="34"/>
        <end position="53"/>
    </location>
</feature>
<name>A0A2T5YET9_9BACT</name>
<gene>
    <name evidence="2" type="ORF">C8N40_108128</name>
</gene>
<feature type="transmembrane region" description="Helical" evidence="1">
    <location>
        <begin position="73"/>
        <end position="88"/>
    </location>
</feature>
<accession>A0A2T5YET9</accession>
<comment type="caution">
    <text evidence="2">The sequence shown here is derived from an EMBL/GenBank/DDBJ whole genome shotgun (WGS) entry which is preliminary data.</text>
</comment>
<keyword evidence="1" id="KW-0812">Transmembrane</keyword>
<sequence>MLLLRIMNLETIFKLSLVILAIAIVNYFDVEKGPMQTIFLSLFPAYLMGRYLYLRRIIKQNSQDIFVLKKNDWILAMMTWAVLAVMALNNLSGIHLIANMLLLAGVMALVAVNESTDVYLIKSASNN</sequence>
<keyword evidence="3" id="KW-1185">Reference proteome</keyword>
<protein>
    <submittedName>
        <fullName evidence="2">Uncharacterized protein</fullName>
    </submittedName>
</protein>
<feature type="transmembrane region" description="Helical" evidence="1">
    <location>
        <begin position="94"/>
        <end position="112"/>
    </location>
</feature>
<keyword evidence="1" id="KW-1133">Transmembrane helix</keyword>
<organism evidence="2 3">
    <name type="scientific">Pontibacter mucosus</name>
    <dbReference type="NCBI Taxonomy" id="1649266"/>
    <lineage>
        <taxon>Bacteria</taxon>
        <taxon>Pseudomonadati</taxon>
        <taxon>Bacteroidota</taxon>
        <taxon>Cytophagia</taxon>
        <taxon>Cytophagales</taxon>
        <taxon>Hymenobacteraceae</taxon>
        <taxon>Pontibacter</taxon>
    </lineage>
</organism>
<dbReference type="Proteomes" id="UP000244225">
    <property type="component" value="Unassembled WGS sequence"/>
</dbReference>